<accession>A0AAV7XW79</accession>
<sequence>MSLSRRPRGGPGGVAMGVAVDSGPPQTCHNSPLWSATASPRRMPGGAPYAPLNAMGSTIGAPLGGPLGGPLGASMHALPTEPVCAAPPQATQLPQGPQGPCRHGHLPHGGPPMGMGHAHTHSAFSTSMQDIEMELQQHIQQCSCTCDHMGYGNYMDYQVSVCRPRSNPSNSAVAISHPSLPRRSFCADPATTVALLTRSTLSKEGKNATWQRRGGRGREMSLRKRPALRACTTPPRAAEVRHVRAAAKPREGGPATKVPPTLFIFHQLSPSLPLSPGLYTALSVPLVRR</sequence>
<gene>
    <name evidence="2" type="ORF">ONE63_006528</name>
</gene>
<evidence type="ECO:0000313" key="3">
    <source>
        <dbReference type="Proteomes" id="UP001075354"/>
    </source>
</evidence>
<protein>
    <submittedName>
        <fullName evidence="2">Uncharacterized protein</fullName>
    </submittedName>
</protein>
<name>A0AAV7XW79_9NEOP</name>
<organism evidence="2 3">
    <name type="scientific">Megalurothrips usitatus</name>
    <name type="common">bean blossom thrips</name>
    <dbReference type="NCBI Taxonomy" id="439358"/>
    <lineage>
        <taxon>Eukaryota</taxon>
        <taxon>Metazoa</taxon>
        <taxon>Ecdysozoa</taxon>
        <taxon>Arthropoda</taxon>
        <taxon>Hexapoda</taxon>
        <taxon>Insecta</taxon>
        <taxon>Pterygota</taxon>
        <taxon>Neoptera</taxon>
        <taxon>Paraneoptera</taxon>
        <taxon>Thysanoptera</taxon>
        <taxon>Terebrantia</taxon>
        <taxon>Thripoidea</taxon>
        <taxon>Thripidae</taxon>
        <taxon>Megalurothrips</taxon>
    </lineage>
</organism>
<dbReference type="Proteomes" id="UP001075354">
    <property type="component" value="Chromosome 3"/>
</dbReference>
<dbReference type="AlphaFoldDB" id="A0AAV7XW79"/>
<reference evidence="2" key="1">
    <citation type="submission" date="2022-12" db="EMBL/GenBank/DDBJ databases">
        <title>Chromosome-level genome assembly of the bean flower thrips Megalurothrips usitatus.</title>
        <authorList>
            <person name="Ma L."/>
            <person name="Liu Q."/>
            <person name="Li H."/>
            <person name="Cai W."/>
        </authorList>
    </citation>
    <scope>NUCLEOTIDE SEQUENCE</scope>
    <source>
        <strain evidence="2">Cailab_2022a</strain>
    </source>
</reference>
<proteinExistence type="predicted"/>
<dbReference type="EMBL" id="JAPTSV010000003">
    <property type="protein sequence ID" value="KAJ1529782.1"/>
    <property type="molecule type" value="Genomic_DNA"/>
</dbReference>
<evidence type="ECO:0000313" key="2">
    <source>
        <dbReference type="EMBL" id="KAJ1529782.1"/>
    </source>
</evidence>
<keyword evidence="3" id="KW-1185">Reference proteome</keyword>
<evidence type="ECO:0000256" key="1">
    <source>
        <dbReference type="SAM" id="MobiDB-lite"/>
    </source>
</evidence>
<comment type="caution">
    <text evidence="2">The sequence shown here is derived from an EMBL/GenBank/DDBJ whole genome shotgun (WGS) entry which is preliminary data.</text>
</comment>
<feature type="region of interest" description="Disordered" evidence="1">
    <location>
        <begin position="88"/>
        <end position="120"/>
    </location>
</feature>
<feature type="region of interest" description="Disordered" evidence="1">
    <location>
        <begin position="233"/>
        <end position="254"/>
    </location>
</feature>